<dbReference type="InterPro" id="IPR045326">
    <property type="entry name" value="ATG17-like_dom"/>
</dbReference>
<dbReference type="Pfam" id="PF04108">
    <property type="entry name" value="ATG17_like"/>
    <property type="match status" value="1"/>
</dbReference>
<comment type="function">
    <text evidence="6">Autophagy-specific protein that functions in response to autophagy-inducing signals as a scaffold to recruit other ATG proteins to organize preautophagosomal structure (PAS) formation. Modulates the timing and magnitude of the autophagy response, such as the size of the sequestering vesicles. Plays particularly a role in pexophagy and nucleophagy.</text>
</comment>
<comment type="similarity">
    <text evidence="1 6">Belongs to the ATG17 family.</text>
</comment>
<evidence type="ECO:0000256" key="6">
    <source>
        <dbReference type="RuleBase" id="RU368080"/>
    </source>
</evidence>
<feature type="compositionally biased region" description="Low complexity" evidence="8">
    <location>
        <begin position="1"/>
        <end position="20"/>
    </location>
</feature>
<evidence type="ECO:0000259" key="9">
    <source>
        <dbReference type="Pfam" id="PF04108"/>
    </source>
</evidence>
<gene>
    <name evidence="10" type="ORF">PGQ11_013715</name>
</gene>
<comment type="caution">
    <text evidence="10">The sequence shown here is derived from an EMBL/GenBank/DDBJ whole genome shotgun (WGS) entry which is preliminary data.</text>
</comment>
<evidence type="ECO:0000256" key="5">
    <source>
        <dbReference type="ARBA" id="ARBA00023136"/>
    </source>
</evidence>
<keyword evidence="3 6" id="KW-0963">Cytoplasm</keyword>
<evidence type="ECO:0000256" key="2">
    <source>
        <dbReference type="ARBA" id="ARBA00013806"/>
    </source>
</evidence>
<feature type="coiled-coil region" evidence="7">
    <location>
        <begin position="317"/>
        <end position="344"/>
    </location>
</feature>
<evidence type="ECO:0000256" key="8">
    <source>
        <dbReference type="SAM" id="MobiDB-lite"/>
    </source>
</evidence>
<evidence type="ECO:0000256" key="4">
    <source>
        <dbReference type="ARBA" id="ARBA00023006"/>
    </source>
</evidence>
<keyword evidence="7" id="KW-0175">Coiled coil</keyword>
<dbReference type="EMBL" id="JAPCWZ010000009">
    <property type="protein sequence ID" value="KAK8851236.1"/>
    <property type="molecule type" value="Genomic_DNA"/>
</dbReference>
<organism evidence="10 11">
    <name type="scientific">Apiospora arundinis</name>
    <dbReference type="NCBI Taxonomy" id="335852"/>
    <lineage>
        <taxon>Eukaryota</taxon>
        <taxon>Fungi</taxon>
        <taxon>Dikarya</taxon>
        <taxon>Ascomycota</taxon>
        <taxon>Pezizomycotina</taxon>
        <taxon>Sordariomycetes</taxon>
        <taxon>Xylariomycetidae</taxon>
        <taxon>Amphisphaeriales</taxon>
        <taxon>Apiosporaceae</taxon>
        <taxon>Apiospora</taxon>
    </lineage>
</organism>
<evidence type="ECO:0000256" key="7">
    <source>
        <dbReference type="SAM" id="Coils"/>
    </source>
</evidence>
<accession>A0ABR2HQE2</accession>
<keyword evidence="4 6" id="KW-0072">Autophagy</keyword>
<evidence type="ECO:0000313" key="11">
    <source>
        <dbReference type="Proteomes" id="UP001390339"/>
    </source>
</evidence>
<sequence>MASPTSTASSSAHQSSRSTSQHGHLEGADDAIPVETLVHHLLEAKRSLSSMSLVLRANELVTAARQAHEEAVILGAQAEFLRRGITLQIRLLLKVRKSLTRTYENGKREFKQIIKHLDATNGRLEEMMTVLRTRTVDSAFRPQGEEKKCLLDFLDVDQVDTMRNALKENIGALQATQTSFDGDLLRFENDLRGLNKTLSASPSSLSPSASDATQPIMQLLASMMDNSHEMAELLTSLTKHFDLCVTAVRITEGGVALARRRAAEVTQSQDGRDAVSISGVIPDQDPHGPELDNISAEERATIPHVVVQDASEVYGVVEEISARLQALEDEFARLEEQTNQIKHTYVTTIGAFHVLEDIGTRLQSYIASESEYRDRWQDDHQSISEKMGEMDSLRAFYETYAHSYDNLILEADRRRAHEEKVLSVWKKAKESVDRLIDVDQKQRDTFRQEVAEYIPTDLWAGMDEGMQRWEVVPARDSGGVECSGSTAKLSRSVVNAAAERLDRYDRASRSK</sequence>
<proteinExistence type="inferred from homology"/>
<feature type="domain" description="Autophagy protein ATG17-like" evidence="9">
    <location>
        <begin position="47"/>
        <end position="454"/>
    </location>
</feature>
<reference evidence="10 11" key="1">
    <citation type="journal article" date="2024" name="IMA Fungus">
        <title>Apiospora arundinis, a panoply of carbohydrate-active enzymes and secondary metabolites.</title>
        <authorList>
            <person name="Sorensen T."/>
            <person name="Petersen C."/>
            <person name="Muurmann A.T."/>
            <person name="Christiansen J.V."/>
            <person name="Brundto M.L."/>
            <person name="Overgaard C.K."/>
            <person name="Boysen A.T."/>
            <person name="Wollenberg R.D."/>
            <person name="Larsen T.O."/>
            <person name="Sorensen J.L."/>
            <person name="Nielsen K.L."/>
            <person name="Sondergaard T.E."/>
        </authorList>
    </citation>
    <scope>NUCLEOTIDE SEQUENCE [LARGE SCALE GENOMIC DNA]</scope>
    <source>
        <strain evidence="10 11">AAU 773</strain>
    </source>
</reference>
<comment type="subcellular location">
    <subcellularLocation>
        <location evidence="6">Cytoplasm</location>
    </subcellularLocation>
    <subcellularLocation>
        <location evidence="6">Preautophagosomal structure membrane</location>
        <topology evidence="6">Peripheral membrane protein</topology>
    </subcellularLocation>
</comment>
<evidence type="ECO:0000256" key="3">
    <source>
        <dbReference type="ARBA" id="ARBA00022490"/>
    </source>
</evidence>
<feature type="region of interest" description="Disordered" evidence="8">
    <location>
        <begin position="1"/>
        <end position="25"/>
    </location>
</feature>
<keyword evidence="5" id="KW-0472">Membrane</keyword>
<dbReference type="PANTHER" id="PTHR28005">
    <property type="entry name" value="AUTOPHAGY-RELATED PROTEIN 17"/>
    <property type="match status" value="1"/>
</dbReference>
<evidence type="ECO:0000256" key="1">
    <source>
        <dbReference type="ARBA" id="ARBA00006259"/>
    </source>
</evidence>
<evidence type="ECO:0000313" key="10">
    <source>
        <dbReference type="EMBL" id="KAK8851236.1"/>
    </source>
</evidence>
<dbReference type="Proteomes" id="UP001390339">
    <property type="component" value="Unassembled WGS sequence"/>
</dbReference>
<name>A0ABR2HQE2_9PEZI</name>
<dbReference type="PANTHER" id="PTHR28005:SF1">
    <property type="entry name" value="AUTOPHAGY-RELATED PROTEIN 17"/>
    <property type="match status" value="1"/>
</dbReference>
<dbReference type="InterPro" id="IPR007240">
    <property type="entry name" value="Atg17"/>
</dbReference>
<protein>
    <recommendedName>
        <fullName evidence="2 6">Autophagy-related protein 17</fullName>
    </recommendedName>
</protein>
<keyword evidence="11" id="KW-1185">Reference proteome</keyword>